<dbReference type="GO" id="GO:0005829">
    <property type="term" value="C:cytosol"/>
    <property type="evidence" value="ECO:0007669"/>
    <property type="project" value="TreeGrafter"/>
</dbReference>
<accession>A0A7C3GB42</accession>
<evidence type="ECO:0000256" key="4">
    <source>
        <dbReference type="ARBA" id="ARBA00022448"/>
    </source>
</evidence>
<evidence type="ECO:0000256" key="7">
    <source>
        <dbReference type="ARBA" id="ARBA00023225"/>
    </source>
</evidence>
<feature type="coiled-coil region" evidence="8">
    <location>
        <begin position="130"/>
        <end position="164"/>
    </location>
</feature>
<keyword evidence="4" id="KW-0813">Transport</keyword>
<comment type="similarity">
    <text evidence="2">Belongs to the FliH family.</text>
</comment>
<evidence type="ECO:0000313" key="10">
    <source>
        <dbReference type="EMBL" id="HFB53335.1"/>
    </source>
</evidence>
<name>A0A7C3GB42_9BACT</name>
<dbReference type="AlphaFoldDB" id="A0A7C3GB42"/>
<keyword evidence="5" id="KW-1005">Bacterial flagellum biogenesis</keyword>
<feature type="domain" description="Flagellar assembly protein FliH/Type III secretion system HrpE" evidence="9">
    <location>
        <begin position="133"/>
        <end position="254"/>
    </location>
</feature>
<dbReference type="Proteomes" id="UP000886390">
    <property type="component" value="Unassembled WGS sequence"/>
</dbReference>
<keyword evidence="10" id="KW-0282">Flagellum</keyword>
<comment type="caution">
    <text evidence="10">The sequence shown here is derived from an EMBL/GenBank/DDBJ whole genome shotgun (WGS) entry which is preliminary data.</text>
</comment>
<dbReference type="GO" id="GO:0044781">
    <property type="term" value="P:bacterial-type flagellum organization"/>
    <property type="evidence" value="ECO:0007669"/>
    <property type="project" value="UniProtKB-KW"/>
</dbReference>
<dbReference type="SUPFAM" id="SSF160527">
    <property type="entry name" value="V-type ATPase subunit E-like"/>
    <property type="match status" value="1"/>
</dbReference>
<proteinExistence type="inferred from homology"/>
<dbReference type="PANTHER" id="PTHR34982">
    <property type="entry name" value="YOP PROTEINS TRANSLOCATION PROTEIN L"/>
    <property type="match status" value="1"/>
</dbReference>
<dbReference type="NCBIfam" id="NF005196">
    <property type="entry name" value="PRK06669.1-1"/>
    <property type="match status" value="1"/>
</dbReference>
<keyword evidence="7" id="KW-1006">Bacterial flagellum protein export</keyword>
<keyword evidence="10" id="KW-0969">Cilium</keyword>
<keyword evidence="8" id="KW-0175">Coiled coil</keyword>
<sequence>MATVIPNSKIEKHHVDKYNFKVIAFGASGETENSSSIDEPTPTASPVQAAAEIDSSALDNKSKESLIESLMKKTDEMSSNFIKLQMKLEAKEEEFKEELQKAKEEAFAEGMKAGKAQALEEADKNLSAKLELFTSSIAKLEQSAEEFESALESLKNELVNAALDIAQEVIKVELSTNSSEVAKVLSEELINDLQGASKVTLKVNPNNHAYVSEHLGKLEHVTILADSAISEGGVVVLSDAGNIDAQISKRFERVKKAALSE</sequence>
<dbReference type="PANTHER" id="PTHR34982:SF1">
    <property type="entry name" value="FLAGELLAR ASSEMBLY PROTEIN FLIH"/>
    <property type="match status" value="1"/>
</dbReference>
<dbReference type="GO" id="GO:0015031">
    <property type="term" value="P:protein transport"/>
    <property type="evidence" value="ECO:0007669"/>
    <property type="project" value="UniProtKB-KW"/>
</dbReference>
<organism evidence="10">
    <name type="scientific">Sulfurimonas autotrophica</name>
    <dbReference type="NCBI Taxonomy" id="202747"/>
    <lineage>
        <taxon>Bacteria</taxon>
        <taxon>Pseudomonadati</taxon>
        <taxon>Campylobacterota</taxon>
        <taxon>Epsilonproteobacteria</taxon>
        <taxon>Campylobacterales</taxon>
        <taxon>Sulfurimonadaceae</taxon>
        <taxon>Sulfurimonas</taxon>
    </lineage>
</organism>
<dbReference type="EMBL" id="DRNH01000069">
    <property type="protein sequence ID" value="HFB53335.1"/>
    <property type="molecule type" value="Genomic_DNA"/>
</dbReference>
<keyword evidence="6" id="KW-0653">Protein transport</keyword>
<evidence type="ECO:0000256" key="3">
    <source>
        <dbReference type="ARBA" id="ARBA00016507"/>
    </source>
</evidence>
<dbReference type="Pfam" id="PF02108">
    <property type="entry name" value="FliH"/>
    <property type="match status" value="1"/>
</dbReference>
<comment type="function">
    <text evidence="1">Needed for flagellar regrowth and assembly.</text>
</comment>
<reference evidence="10" key="1">
    <citation type="journal article" date="2020" name="mSystems">
        <title>Genome- and Community-Level Interaction Insights into Carbon Utilization and Element Cycling Functions of Hydrothermarchaeota in Hydrothermal Sediment.</title>
        <authorList>
            <person name="Zhou Z."/>
            <person name="Liu Y."/>
            <person name="Xu W."/>
            <person name="Pan J."/>
            <person name="Luo Z.H."/>
            <person name="Li M."/>
        </authorList>
    </citation>
    <scope>NUCLEOTIDE SEQUENCE [LARGE SCALE GENOMIC DNA]</scope>
    <source>
        <strain evidence="10">HyVt-507</strain>
    </source>
</reference>
<evidence type="ECO:0000256" key="5">
    <source>
        <dbReference type="ARBA" id="ARBA00022795"/>
    </source>
</evidence>
<evidence type="ECO:0000259" key="9">
    <source>
        <dbReference type="Pfam" id="PF02108"/>
    </source>
</evidence>
<protein>
    <recommendedName>
        <fullName evidence="3">Flagellar assembly protein FliH</fullName>
    </recommendedName>
</protein>
<dbReference type="InterPro" id="IPR051472">
    <property type="entry name" value="T3SS_Stator/FliH"/>
</dbReference>
<keyword evidence="10" id="KW-0966">Cell projection</keyword>
<gene>
    <name evidence="10" type="ORF">ENJ67_01265</name>
</gene>
<evidence type="ECO:0000256" key="2">
    <source>
        <dbReference type="ARBA" id="ARBA00006602"/>
    </source>
</evidence>
<dbReference type="InterPro" id="IPR018035">
    <property type="entry name" value="Flagellar_FliH/T3SS_HrpE"/>
</dbReference>
<evidence type="ECO:0000256" key="8">
    <source>
        <dbReference type="SAM" id="Coils"/>
    </source>
</evidence>
<evidence type="ECO:0000256" key="1">
    <source>
        <dbReference type="ARBA" id="ARBA00003041"/>
    </source>
</evidence>
<evidence type="ECO:0000256" key="6">
    <source>
        <dbReference type="ARBA" id="ARBA00022927"/>
    </source>
</evidence>